<dbReference type="GO" id="GO:0016020">
    <property type="term" value="C:membrane"/>
    <property type="evidence" value="ECO:0007669"/>
    <property type="project" value="TreeGrafter"/>
</dbReference>
<dbReference type="PANTHER" id="PTHR24364">
    <property type="entry name" value="LP06937P"/>
    <property type="match status" value="1"/>
</dbReference>
<dbReference type="SMART" id="SM00369">
    <property type="entry name" value="LRR_TYP"/>
    <property type="match status" value="3"/>
</dbReference>
<dbReference type="Pfam" id="PF13855">
    <property type="entry name" value="LRR_8"/>
    <property type="match status" value="2"/>
</dbReference>
<evidence type="ECO:0000256" key="4">
    <source>
        <dbReference type="SAM" id="Phobius"/>
    </source>
</evidence>
<keyword evidence="1" id="KW-0433">Leucine-rich repeat</keyword>
<gene>
    <name evidence="6" type="ORF">CEUTPL_LOCUS9395</name>
</gene>
<keyword evidence="3" id="KW-0677">Repeat</keyword>
<evidence type="ECO:0000256" key="3">
    <source>
        <dbReference type="ARBA" id="ARBA00022737"/>
    </source>
</evidence>
<dbReference type="OrthoDB" id="8861968at2759"/>
<dbReference type="PANTHER" id="PTHR24364:SF18">
    <property type="entry name" value="LP06937P"/>
    <property type="match status" value="1"/>
</dbReference>
<keyword evidence="2 5" id="KW-0732">Signal</keyword>
<accession>A0A9N9MQD5</accession>
<dbReference type="SMART" id="SM00365">
    <property type="entry name" value="LRR_SD22"/>
    <property type="match status" value="3"/>
</dbReference>
<feature type="signal peptide" evidence="5">
    <location>
        <begin position="1"/>
        <end position="27"/>
    </location>
</feature>
<dbReference type="AlphaFoldDB" id="A0A9N9MQD5"/>
<name>A0A9N9MQD5_9CUCU</name>
<evidence type="ECO:0000256" key="5">
    <source>
        <dbReference type="SAM" id="SignalP"/>
    </source>
</evidence>
<dbReference type="InterPro" id="IPR032675">
    <property type="entry name" value="LRR_dom_sf"/>
</dbReference>
<evidence type="ECO:0000256" key="1">
    <source>
        <dbReference type="ARBA" id="ARBA00022614"/>
    </source>
</evidence>
<keyword evidence="7" id="KW-1185">Reference proteome</keyword>
<keyword evidence="4" id="KW-1133">Transmembrane helix</keyword>
<reference evidence="6" key="1">
    <citation type="submission" date="2022-01" db="EMBL/GenBank/DDBJ databases">
        <authorList>
            <person name="King R."/>
        </authorList>
    </citation>
    <scope>NUCLEOTIDE SEQUENCE</scope>
</reference>
<dbReference type="Gene3D" id="3.80.10.10">
    <property type="entry name" value="Ribonuclease Inhibitor"/>
    <property type="match status" value="1"/>
</dbReference>
<proteinExistence type="predicted"/>
<dbReference type="InterPro" id="IPR052286">
    <property type="entry name" value="Wnt_signaling_inhibitor"/>
</dbReference>
<keyword evidence="4" id="KW-0472">Membrane</keyword>
<sequence length="387" mass="44219">MYLNCASMMSQATKFLIVASILFTAKARINNCEDKLLELCVCGNQYIDRATKFVVNCTDTGFTNSDMLMVLPKKTNVLIFTGNHISILPVNIFGEQADLTALEVIDMSNNGITEIKGKTFHHVGSVRRLMLNHNNISIAEEDDRNFHHPRVFSNFENLEELHLTNAFADNTDEELADDLHDIFVNSNLTKLYKLHLEQNEIKKWKDEKVFCDLPYLHDLYLGDNYIPSLNFNILCLKKLRYLDLESNNISKFTQEDLDTFDKLANDPSRTESLTLEIGNNPIKCDANSKNLYAWSQKTDVKIRNEDALTCWNVKFGKILNLKSLTESKHAKFSKALMVLLVVLVCILLTLITAYVYLKKDSVKTKLSPVLEAITRKVQYTTIESQEV</sequence>
<dbReference type="EMBL" id="OU892281">
    <property type="protein sequence ID" value="CAG9768874.1"/>
    <property type="molecule type" value="Genomic_DNA"/>
</dbReference>
<dbReference type="InterPro" id="IPR003591">
    <property type="entry name" value="Leu-rich_rpt_typical-subtyp"/>
</dbReference>
<organism evidence="6 7">
    <name type="scientific">Ceutorhynchus assimilis</name>
    <name type="common">cabbage seed weevil</name>
    <dbReference type="NCBI Taxonomy" id="467358"/>
    <lineage>
        <taxon>Eukaryota</taxon>
        <taxon>Metazoa</taxon>
        <taxon>Ecdysozoa</taxon>
        <taxon>Arthropoda</taxon>
        <taxon>Hexapoda</taxon>
        <taxon>Insecta</taxon>
        <taxon>Pterygota</taxon>
        <taxon>Neoptera</taxon>
        <taxon>Endopterygota</taxon>
        <taxon>Coleoptera</taxon>
        <taxon>Polyphaga</taxon>
        <taxon>Cucujiformia</taxon>
        <taxon>Curculionidae</taxon>
        <taxon>Ceutorhynchinae</taxon>
        <taxon>Ceutorhynchus</taxon>
    </lineage>
</organism>
<evidence type="ECO:0000313" key="7">
    <source>
        <dbReference type="Proteomes" id="UP001152799"/>
    </source>
</evidence>
<dbReference type="SUPFAM" id="SSF52058">
    <property type="entry name" value="L domain-like"/>
    <property type="match status" value="1"/>
</dbReference>
<keyword evidence="4" id="KW-0812">Transmembrane</keyword>
<evidence type="ECO:0000256" key="2">
    <source>
        <dbReference type="ARBA" id="ARBA00022729"/>
    </source>
</evidence>
<feature type="transmembrane region" description="Helical" evidence="4">
    <location>
        <begin position="335"/>
        <end position="357"/>
    </location>
</feature>
<protein>
    <submittedName>
        <fullName evidence="6">Uncharacterized protein</fullName>
    </submittedName>
</protein>
<feature type="chain" id="PRO_5040418937" evidence="5">
    <location>
        <begin position="28"/>
        <end position="387"/>
    </location>
</feature>
<evidence type="ECO:0000313" key="6">
    <source>
        <dbReference type="EMBL" id="CAG9768874.1"/>
    </source>
</evidence>
<dbReference type="InterPro" id="IPR001611">
    <property type="entry name" value="Leu-rich_rpt"/>
</dbReference>
<dbReference type="PROSITE" id="PS51450">
    <property type="entry name" value="LRR"/>
    <property type="match status" value="1"/>
</dbReference>
<dbReference type="Proteomes" id="UP001152799">
    <property type="component" value="Chromosome 5"/>
</dbReference>